<dbReference type="PANTHER" id="PTHR43808">
    <property type="entry name" value="ACETYLORNITHINE DEACETYLASE"/>
    <property type="match status" value="1"/>
</dbReference>
<dbReference type="Gene3D" id="3.40.630.10">
    <property type="entry name" value="Zn peptidases"/>
    <property type="match status" value="1"/>
</dbReference>
<dbReference type="GO" id="GO:0004180">
    <property type="term" value="F:carboxypeptidase activity"/>
    <property type="evidence" value="ECO:0007669"/>
    <property type="project" value="UniProtKB-KW"/>
</dbReference>
<sequence>MSVTFSQAYLTALQHYEEEMLQRLALLVNIDSGTGQVEGVTRIMGYLRSWLEALGCSVTLHDGGQYGPHLVARLRGSRPGEGRRFLLVGHVDTVYAPGSALACPFRRDGELAFGPGVIDMKSGVIMALYSLRALLESHFADFGEICLVFNGDEEMGSPSSAPLLRELARQADIGLVLEPTRSPEIITEARKGADRYLLEISGRAAHSGAEPHRGRSAVIELAHKIVAIDHLHTLLPGVTFNVTRLGSSELLNVVPEMARCWISVRAYTQEGLEAAAEALEQIAACSSVPGTRAYLTRTRGRVPYQATPQVRALVAVARLEAQALGLELVAEAKGGVSDANLLMQTGLPTLDSLGPVGGKMHVLREEFLRVPSLVLRGALLAGLIRQLAFQAPNPLGGEETPARS</sequence>
<evidence type="ECO:0000313" key="6">
    <source>
        <dbReference type="Proteomes" id="UP000334820"/>
    </source>
</evidence>
<dbReference type="SUPFAM" id="SSF55031">
    <property type="entry name" value="Bacterial exopeptidase dimerisation domain"/>
    <property type="match status" value="1"/>
</dbReference>
<feature type="active site" evidence="3">
    <location>
        <position position="92"/>
    </location>
</feature>
<keyword evidence="1" id="KW-0479">Metal-binding</keyword>
<name>A0A5J4K8L2_9CHLR</name>
<comment type="caution">
    <text evidence="5">The sequence shown here is derived from an EMBL/GenBank/DDBJ whole genome shotgun (WGS) entry which is preliminary data.</text>
</comment>
<dbReference type="Pfam" id="PF07687">
    <property type="entry name" value="M20_dimer"/>
    <property type="match status" value="1"/>
</dbReference>
<dbReference type="RefSeq" id="WP_151729476.1">
    <property type="nucleotide sequence ID" value="NZ_BKZV01000005.1"/>
</dbReference>
<organism evidence="5 6">
    <name type="scientific">Thermogemmatispora aurantia</name>
    <dbReference type="NCBI Taxonomy" id="2045279"/>
    <lineage>
        <taxon>Bacteria</taxon>
        <taxon>Bacillati</taxon>
        <taxon>Chloroflexota</taxon>
        <taxon>Ktedonobacteria</taxon>
        <taxon>Thermogemmatisporales</taxon>
        <taxon>Thermogemmatisporaceae</taxon>
        <taxon>Thermogemmatispora</taxon>
    </lineage>
</organism>
<dbReference type="CDD" id="cd03885">
    <property type="entry name" value="M20_CPDG2"/>
    <property type="match status" value="1"/>
</dbReference>
<evidence type="ECO:0000256" key="1">
    <source>
        <dbReference type="ARBA" id="ARBA00022723"/>
    </source>
</evidence>
<accession>A0A5J4K8L2</accession>
<dbReference type="InterPro" id="IPR017150">
    <property type="entry name" value="Pept_M20_glutamate_carboxypep"/>
</dbReference>
<dbReference type="InterPro" id="IPR036264">
    <property type="entry name" value="Bact_exopeptidase_dim_dom"/>
</dbReference>
<proteinExistence type="predicted"/>
<keyword evidence="2" id="KW-0378">Hydrolase</keyword>
<dbReference type="Proteomes" id="UP000334820">
    <property type="component" value="Unassembled WGS sequence"/>
</dbReference>
<evidence type="ECO:0000259" key="4">
    <source>
        <dbReference type="Pfam" id="PF07687"/>
    </source>
</evidence>
<gene>
    <name evidence="5" type="ORF">KTAU_35640</name>
</gene>
<dbReference type="InterPro" id="IPR050072">
    <property type="entry name" value="Peptidase_M20A"/>
</dbReference>
<dbReference type="GO" id="GO:0046872">
    <property type="term" value="F:metal ion binding"/>
    <property type="evidence" value="ECO:0007669"/>
    <property type="project" value="UniProtKB-KW"/>
</dbReference>
<feature type="domain" description="Peptidase M20 dimerisation" evidence="4">
    <location>
        <begin position="189"/>
        <end position="283"/>
    </location>
</feature>
<dbReference type="EMBL" id="BKZV01000005">
    <property type="protein sequence ID" value="GER84928.1"/>
    <property type="molecule type" value="Genomic_DNA"/>
</dbReference>
<dbReference type="InterPro" id="IPR011650">
    <property type="entry name" value="Peptidase_M20_dimer"/>
</dbReference>
<dbReference type="SUPFAM" id="SSF53187">
    <property type="entry name" value="Zn-dependent exopeptidases"/>
    <property type="match status" value="1"/>
</dbReference>
<feature type="active site" description="Proton acceptor" evidence="3">
    <location>
        <position position="153"/>
    </location>
</feature>
<keyword evidence="5" id="KW-0645">Protease</keyword>
<evidence type="ECO:0000256" key="3">
    <source>
        <dbReference type="PIRSR" id="PIRSR037238-1"/>
    </source>
</evidence>
<evidence type="ECO:0000256" key="2">
    <source>
        <dbReference type="ARBA" id="ARBA00022801"/>
    </source>
</evidence>
<reference evidence="5 6" key="1">
    <citation type="journal article" date="2019" name="Int. J. Syst. Evol. Microbiol.">
        <title>Thermogemmatispora aurantia sp. nov. and Thermogemmatispora argillosa sp. nov., within the class Ktedonobacteria, and emended description of the genus Thermogemmatispora.</title>
        <authorList>
            <person name="Zheng Y."/>
            <person name="Wang C.M."/>
            <person name="Sakai Y."/>
            <person name="Abe K."/>
            <person name="Yokota A."/>
            <person name="Yabe S."/>
        </authorList>
    </citation>
    <scope>NUCLEOTIDE SEQUENCE [LARGE SCALE GENOMIC DNA]</scope>
    <source>
        <strain evidence="5 6">A1-2</strain>
    </source>
</reference>
<evidence type="ECO:0000313" key="5">
    <source>
        <dbReference type="EMBL" id="GER84928.1"/>
    </source>
</evidence>
<keyword evidence="5" id="KW-0121">Carboxypeptidase</keyword>
<dbReference type="Pfam" id="PF01546">
    <property type="entry name" value="Peptidase_M20"/>
    <property type="match status" value="1"/>
</dbReference>
<keyword evidence="6" id="KW-1185">Reference proteome</keyword>
<dbReference type="PANTHER" id="PTHR43808:SF9">
    <property type="entry name" value="BLL0789 PROTEIN"/>
    <property type="match status" value="1"/>
</dbReference>
<dbReference type="AlphaFoldDB" id="A0A5J4K8L2"/>
<protein>
    <submittedName>
        <fullName evidence="5">Glutamate carboxypeptidase</fullName>
    </submittedName>
</protein>
<dbReference type="InterPro" id="IPR002933">
    <property type="entry name" value="Peptidase_M20"/>
</dbReference>
<dbReference type="PIRSF" id="PIRSF037238">
    <property type="entry name" value="Carboxypeptidase_G2"/>
    <property type="match status" value="1"/>
</dbReference>
<dbReference type="Gene3D" id="3.30.70.360">
    <property type="match status" value="1"/>
</dbReference>